<evidence type="ECO:0000313" key="3">
    <source>
        <dbReference type="Proteomes" id="UP000323946"/>
    </source>
</evidence>
<reference evidence="2 3" key="1">
    <citation type="submission" date="2019-09" db="EMBL/GenBank/DDBJ databases">
        <title>Draft genome sequence of the thermophilic Saccharopolyspora hirsuta VKM Ac-666T.</title>
        <authorList>
            <person name="Lobastova T.G."/>
            <person name="Fokina V."/>
            <person name="Bragin E.Y."/>
            <person name="Shtratnikova V.Y."/>
            <person name="Starodumova I.P."/>
            <person name="Tarlachkov S.V."/>
            <person name="Donova M.V."/>
        </authorList>
    </citation>
    <scope>NUCLEOTIDE SEQUENCE [LARGE SCALE GENOMIC DNA]</scope>
    <source>
        <strain evidence="2 3">VKM Ac-666</strain>
    </source>
</reference>
<dbReference type="OrthoDB" id="10012354at2"/>
<gene>
    <name evidence="2" type="ORF">F1721_07545</name>
</gene>
<feature type="compositionally biased region" description="Basic and acidic residues" evidence="1">
    <location>
        <begin position="97"/>
        <end position="106"/>
    </location>
</feature>
<accession>A0A5M7CCR2</accession>
<proteinExistence type="predicted"/>
<organism evidence="2 3">
    <name type="scientific">Saccharopolyspora hirsuta</name>
    <dbReference type="NCBI Taxonomy" id="1837"/>
    <lineage>
        <taxon>Bacteria</taxon>
        <taxon>Bacillati</taxon>
        <taxon>Actinomycetota</taxon>
        <taxon>Actinomycetes</taxon>
        <taxon>Pseudonocardiales</taxon>
        <taxon>Pseudonocardiaceae</taxon>
        <taxon>Saccharopolyspora</taxon>
    </lineage>
</organism>
<dbReference type="AlphaFoldDB" id="A0A5M7CCR2"/>
<name>A0A5M7CCR2_SACHI</name>
<feature type="region of interest" description="Disordered" evidence="1">
    <location>
        <begin position="1"/>
        <end position="106"/>
    </location>
</feature>
<dbReference type="RefSeq" id="WP_150065834.1">
    <property type="nucleotide sequence ID" value="NZ_VWPH01000003.1"/>
</dbReference>
<evidence type="ECO:0000313" key="2">
    <source>
        <dbReference type="EMBL" id="KAA5836175.1"/>
    </source>
</evidence>
<feature type="compositionally biased region" description="Pro residues" evidence="1">
    <location>
        <begin position="35"/>
        <end position="52"/>
    </location>
</feature>
<feature type="compositionally biased region" description="Basic and acidic residues" evidence="1">
    <location>
        <begin position="53"/>
        <end position="63"/>
    </location>
</feature>
<feature type="compositionally biased region" description="Basic and acidic residues" evidence="1">
    <location>
        <begin position="1"/>
        <end position="14"/>
    </location>
</feature>
<dbReference type="Proteomes" id="UP000323946">
    <property type="component" value="Unassembled WGS sequence"/>
</dbReference>
<protein>
    <submittedName>
        <fullName evidence="2">Uncharacterized protein</fullName>
    </submittedName>
</protein>
<evidence type="ECO:0000256" key="1">
    <source>
        <dbReference type="SAM" id="MobiDB-lite"/>
    </source>
</evidence>
<dbReference type="EMBL" id="VWPH01000003">
    <property type="protein sequence ID" value="KAA5836175.1"/>
    <property type="molecule type" value="Genomic_DNA"/>
</dbReference>
<sequence>MFDPLKTEFDHEPETAPPPLKPQFSTFDPFAPENQPKPAPEPVEAPEGPSEPPKPEPGVERPSPDPVALPRNPEEAEKKATGKTNKQGRSIPTPKVPTRDPKNQNEHMSKIFHSKRLRGMPAAHHVALAFAQFMGLEHKSQYGKPTEAAARFLCEITGIASENTIRRAITHAIECGFFRRVDNGNGGKGGTNRAVYAPAVPDF</sequence>
<comment type="caution">
    <text evidence="2">The sequence shown here is derived from an EMBL/GenBank/DDBJ whole genome shotgun (WGS) entry which is preliminary data.</text>
</comment>
<keyword evidence="3" id="KW-1185">Reference proteome</keyword>